<evidence type="ECO:0000256" key="6">
    <source>
        <dbReference type="RuleBase" id="RU280813"/>
    </source>
</evidence>
<evidence type="ECO:0000256" key="5">
    <source>
        <dbReference type="ARBA" id="ARBA00023136"/>
    </source>
</evidence>
<dbReference type="Proteomes" id="UP001432322">
    <property type="component" value="Unassembled WGS sequence"/>
</dbReference>
<dbReference type="PANTHER" id="PTHR31552">
    <property type="entry name" value="SERPENTINE RECEPTOR CLASS GAMMA"/>
    <property type="match status" value="1"/>
</dbReference>
<dbReference type="InterPro" id="IPR000609">
    <property type="entry name" value="7TM_GPCR_serpentine_rcpt_Srg"/>
</dbReference>
<organism evidence="7 8">
    <name type="scientific">Pristionchus fissidentatus</name>
    <dbReference type="NCBI Taxonomy" id="1538716"/>
    <lineage>
        <taxon>Eukaryota</taxon>
        <taxon>Metazoa</taxon>
        <taxon>Ecdysozoa</taxon>
        <taxon>Nematoda</taxon>
        <taxon>Chromadorea</taxon>
        <taxon>Rhabditida</taxon>
        <taxon>Rhabditina</taxon>
        <taxon>Diplogasteromorpha</taxon>
        <taxon>Diplogasteroidea</taxon>
        <taxon>Neodiplogasteridae</taxon>
        <taxon>Pristionchus</taxon>
    </lineage>
</organism>
<protein>
    <recommendedName>
        <fullName evidence="6">Serpentine receptor class gamma</fullName>
    </recommendedName>
</protein>
<proteinExistence type="inferred from homology"/>
<accession>A0AAV5W7K0</accession>
<evidence type="ECO:0000256" key="1">
    <source>
        <dbReference type="ARBA" id="ARBA00004141"/>
    </source>
</evidence>
<dbReference type="Pfam" id="PF02118">
    <property type="entry name" value="Srg"/>
    <property type="match status" value="1"/>
</dbReference>
<comment type="similarity">
    <text evidence="2 6">Belongs to the nematode receptor-like protein srg family.</text>
</comment>
<dbReference type="GO" id="GO:0004888">
    <property type="term" value="F:transmembrane signaling receptor activity"/>
    <property type="evidence" value="ECO:0007669"/>
    <property type="project" value="InterPro"/>
</dbReference>
<feature type="transmembrane region" description="Helical" evidence="6">
    <location>
        <begin position="36"/>
        <end position="59"/>
    </location>
</feature>
<keyword evidence="3 6" id="KW-0812">Transmembrane</keyword>
<keyword evidence="5 6" id="KW-0472">Membrane</keyword>
<evidence type="ECO:0000256" key="2">
    <source>
        <dbReference type="ARBA" id="ARBA00005692"/>
    </source>
</evidence>
<evidence type="ECO:0000313" key="7">
    <source>
        <dbReference type="EMBL" id="GMT26693.1"/>
    </source>
</evidence>
<feature type="transmembrane region" description="Helical" evidence="6">
    <location>
        <begin position="94"/>
        <end position="117"/>
    </location>
</feature>
<comment type="caution">
    <text evidence="6">Lacks conserved residue(s) required for the propagation of feature annotation.</text>
</comment>
<name>A0AAV5W7K0_9BILA</name>
<reference evidence="7" key="1">
    <citation type="submission" date="2023-10" db="EMBL/GenBank/DDBJ databases">
        <title>Genome assembly of Pristionchus species.</title>
        <authorList>
            <person name="Yoshida K."/>
            <person name="Sommer R.J."/>
        </authorList>
    </citation>
    <scope>NUCLEOTIDE SEQUENCE</scope>
    <source>
        <strain evidence="7">RS5133</strain>
    </source>
</reference>
<keyword evidence="4 6" id="KW-1133">Transmembrane helix</keyword>
<evidence type="ECO:0000313" key="8">
    <source>
        <dbReference type="Proteomes" id="UP001432322"/>
    </source>
</evidence>
<dbReference type="GO" id="GO:0016020">
    <property type="term" value="C:membrane"/>
    <property type="evidence" value="ECO:0007669"/>
    <property type="project" value="UniProtKB-SubCell"/>
</dbReference>
<comment type="subcellular location">
    <subcellularLocation>
        <location evidence="1">Membrane</location>
        <topology evidence="1">Multi-pass membrane protein</topology>
    </subcellularLocation>
</comment>
<keyword evidence="8" id="KW-1185">Reference proteome</keyword>
<gene>
    <name evidence="7" type="ORF">PFISCL1PPCAC_17990</name>
</gene>
<evidence type="ECO:0000256" key="4">
    <source>
        <dbReference type="ARBA" id="ARBA00022989"/>
    </source>
</evidence>
<comment type="caution">
    <text evidence="7">The sequence shown here is derived from an EMBL/GenBank/DDBJ whole genome shotgun (WGS) entry which is preliminary data.</text>
</comment>
<dbReference type="PANTHER" id="PTHR31552:SF8">
    <property type="entry name" value="SERPENTINE RECEPTOR CLASS GAMMA"/>
    <property type="match status" value="1"/>
</dbReference>
<dbReference type="AlphaFoldDB" id="A0AAV5W7K0"/>
<evidence type="ECO:0000256" key="3">
    <source>
        <dbReference type="ARBA" id="ARBA00022692"/>
    </source>
</evidence>
<dbReference type="GO" id="GO:0007606">
    <property type="term" value="P:sensory perception of chemical stimulus"/>
    <property type="evidence" value="ECO:0007669"/>
    <property type="project" value="UniProtKB-UniRule"/>
</dbReference>
<dbReference type="EMBL" id="BTSY01000005">
    <property type="protein sequence ID" value="GMT26693.1"/>
    <property type="molecule type" value="Genomic_DNA"/>
</dbReference>
<feature type="non-terminal residue" evidence="7">
    <location>
        <position position="157"/>
    </location>
</feature>
<sequence length="157" mass="18639">MYYGIYYVTACLEYTKIFIALNRLTAFVLNDRYEKIWSYLLWMAVTVIFSFPFISYYHLVDVSVYFYKRPNETTYSIDYDHSVRPWRSNRTQSFYLYLGCSLTTLTLNLLVSVYMLLTEDVDMTALTYRLPWLYDLKTLTPGILSLSSSQRPSEMNS</sequence>